<dbReference type="InterPro" id="IPR043128">
    <property type="entry name" value="Rev_trsase/Diguanyl_cyclase"/>
</dbReference>
<evidence type="ECO:0000256" key="1">
    <source>
        <dbReference type="ARBA" id="ARBA00012493"/>
    </source>
</evidence>
<dbReference type="Gene3D" id="3.10.10.10">
    <property type="entry name" value="HIV Type 1 Reverse Transcriptase, subunit A, domain 1"/>
    <property type="match status" value="2"/>
</dbReference>
<feature type="domain" description="CCHC-type" evidence="12">
    <location>
        <begin position="1213"/>
        <end position="1228"/>
    </location>
</feature>
<dbReference type="SUPFAM" id="SSF50630">
    <property type="entry name" value="Acid proteases"/>
    <property type="match status" value="1"/>
</dbReference>
<keyword evidence="4" id="KW-0548">Nucleotidyltransferase</keyword>
<dbReference type="CDD" id="cd00303">
    <property type="entry name" value="retropepsin_like"/>
    <property type="match status" value="1"/>
</dbReference>
<dbReference type="Gene3D" id="3.30.420.10">
    <property type="entry name" value="Ribonuclease H-like superfamily/Ribonuclease H"/>
    <property type="match status" value="1"/>
</dbReference>
<dbReference type="PROSITE" id="PS50158">
    <property type="entry name" value="ZF_CCHC"/>
    <property type="match status" value="2"/>
</dbReference>
<evidence type="ECO:0000313" key="17">
    <source>
        <dbReference type="Proteomes" id="UP001235939"/>
    </source>
</evidence>
<dbReference type="Proteomes" id="UP001235939">
    <property type="component" value="Chromosome 01"/>
</dbReference>
<dbReference type="EMBL" id="CP092863">
    <property type="protein sequence ID" value="UYV61890.1"/>
    <property type="molecule type" value="Genomic_DNA"/>
</dbReference>
<dbReference type="Pfam" id="PF00098">
    <property type="entry name" value="zf-CCHC"/>
    <property type="match status" value="1"/>
</dbReference>
<accession>A0ABY6K3U2</accession>
<dbReference type="PROSITE" id="PS50191">
    <property type="entry name" value="CRAL_TRIO"/>
    <property type="match status" value="1"/>
</dbReference>
<dbReference type="SMART" id="SM00343">
    <property type="entry name" value="ZnF_C2HC"/>
    <property type="match status" value="2"/>
</dbReference>
<keyword evidence="5" id="KW-0540">Nuclease</keyword>
<dbReference type="PROSITE" id="PS50878">
    <property type="entry name" value="RT_POL"/>
    <property type="match status" value="1"/>
</dbReference>
<sequence length="1754" mass="201651">MFTTFPSHQSCLHVADSTPIICSPTISPTHDIEISIPSNAAPQLEHCPLELHRILYEFSQVFSTNKYNVPKLNIPPVKINTTTDKIIALRPYRVPLHDQQEIQTQIEQMLQYGIIAPSVSPYASPITLVTKRDQTKRFCIDYRKLNEIIAPDVHPLPLIETILDKLSKAKYYSSVDIASAYWQVEIEPNSRNLLAFVTLDSQYEFCRLPYGFKNSPQIYHRAINQVMQKYKLNFVTHYFDDFIIFSDTLEDHLQHLQQFLTVCQHENIKLNYNKCSFFKTNIDFLGYTVTAGTYAPQTRNLDTINAIKPPTNQKTLQSFLGAVNVYNKFIADYARLRAPLNKLLKKDVKWNWNTDCQQAFTTLKESLTSKPVLHLYQVGLPCRLYCDASTQGIAGILKQVHPDGQIHPVQYFSRALRAHERNYTVSELECLAIVESVDKFRIYLTGRLFRWSLRLSTYNYEIHYIKGSQQYEADLLSRNPFVGFISTDIIKQHQPTASPFNIDTNGLHTITRKGVTKIIIPETLQHTLMNKVHQEYNHPGISQMTRIITTQYYWKGISKSIEKFVRSCHTCQIIKRPKDKPYGALGQIPPPQQPFDLISIDTIAGFSKYGHSKTYLHVIVDHLTRYAWTFPSKSTSTLTYIQTLKTVLQQGSPKRLLSDRAPAFTSEKFRKFLIMHGIQPLLTTSNNPQANGLIERLNATITGKLRLAYLENPKASWTQLVKRVTQTYNNTPHSVTSFPPTYLMFNVIPPDLRTHLNPYPEINIAREIASSRTQNKHKKDKETFDKQHRTPHFEENDLVLVKNYRHPDTANSERASRLDMLPTSRSCIVPTFMSEAKVRKCDLSKLAYELGEVVPPESRIVDLKHLILNSQSYEEEFAKQLLETLIEDRERIEERERIEDRKRIEDRERIERERKEQMVMEFELEKLRIQTTRGNNDTSRSTSNDAHYEIRKLMPKYESKDNDLSFYLILFERQAKRLGLDEDQWAFSLLGLLPYEMTQLIARETEEQSGDYRFVKRLLLKRYKLSPEQFRQKFEKHERSQKGSWRDFAFELRGYFNEWIEGMNVENFDALKDLSVTNQLKKKVPNVLRNHLIDDWTKLNNSDELADKLDEYENVRTEMGPPHWNAKHLIPPSFQQKSARFPNQSEVKETKQGTNVSGQDAARNEISETYPNTLRRMVNRTIRNDKGEPKCFNCNQFGHIARDCPAPRTTLTCRGCGQTGHKERNCTRPKEGLKVANLEVEGLETVPPDVYLKDVKIDNKETVKAMIDTGSSSCLMRESVARRISVDIEPDSTSLYGIGNQTAPDARTVGKTTVDLEIDGIVGREITVFIVNDDAQPYDLLIGRTWTDLPYVSFARIGKNLHIGYSSEFPFANLQEEIKSRRIELRATETVQLESDSINFTSAITDEVKDGYVLFTGVDDACVDSLLEVVDGKTTVPIISAGKGKLRVRKNQCVGRVELLNLDDIVVNLDVAEDSFQTKNEEKREGQDQMKRKRPILPEDINVNHSLTSKERQEILDVVNEYRDCFALGMEELGCTDVTKMDIKEVDGSKPVCLRPYKTTESEREAIREIVREWKDNGIVTETRSPYASPVLLVRKKTGDHRLVVDYRRLNIQTVKDKFPLPRIDDLLEGLRNAKFFTTLDLAHGYLQIPLTDKAKLKTAFITPDDTGQFEMMIFGLANAPAEFQRLMHTVLGPLLNKTSEEGIKIPFSNCRRLEPVTTTSLPPNTSWLVTTILPKDFGGMTQSTIYNGICGSE</sequence>
<dbReference type="SUPFAM" id="SSF53098">
    <property type="entry name" value="Ribonuclease H-like"/>
    <property type="match status" value="1"/>
</dbReference>
<keyword evidence="10" id="KW-0863">Zinc-finger</keyword>
<dbReference type="InterPro" id="IPR021109">
    <property type="entry name" value="Peptidase_aspartic_dom_sf"/>
</dbReference>
<keyword evidence="3" id="KW-0808">Transferase</keyword>
<evidence type="ECO:0000256" key="3">
    <source>
        <dbReference type="ARBA" id="ARBA00022679"/>
    </source>
</evidence>
<keyword evidence="7" id="KW-0255">Endonuclease</keyword>
<dbReference type="EC" id="2.7.7.49" evidence="1"/>
<gene>
    <name evidence="16" type="ORF">LAZ67_1006969</name>
</gene>
<feature type="region of interest" description="Disordered" evidence="11">
    <location>
        <begin position="1140"/>
        <end position="1160"/>
    </location>
</feature>
<keyword evidence="8" id="KW-0238">DNA-binding</keyword>
<dbReference type="InterPro" id="IPR036875">
    <property type="entry name" value="Znf_CCHC_sf"/>
</dbReference>
<name>A0ABY6K3U2_9ARAC</name>
<dbReference type="InterPro" id="IPR001251">
    <property type="entry name" value="CRAL-TRIO_dom"/>
</dbReference>
<evidence type="ECO:0000256" key="2">
    <source>
        <dbReference type="ARBA" id="ARBA00022670"/>
    </source>
</evidence>
<proteinExistence type="predicted"/>
<evidence type="ECO:0000256" key="7">
    <source>
        <dbReference type="ARBA" id="ARBA00022759"/>
    </source>
</evidence>
<feature type="domain" description="CRAL-TRIO" evidence="13">
    <location>
        <begin position="1567"/>
        <end position="1746"/>
    </location>
</feature>
<dbReference type="Pfam" id="PF00665">
    <property type="entry name" value="rve"/>
    <property type="match status" value="1"/>
</dbReference>
<reference evidence="16 17" key="1">
    <citation type="submission" date="2022-01" db="EMBL/GenBank/DDBJ databases">
        <title>A chromosomal length assembly of Cordylochernes scorpioides.</title>
        <authorList>
            <person name="Zeh D."/>
            <person name="Zeh J."/>
        </authorList>
    </citation>
    <scope>NUCLEOTIDE SEQUENCE [LARGE SCALE GENOMIC DNA]</scope>
    <source>
        <strain evidence="16">IN4F17</strain>
        <tissue evidence="16">Whole Body</tissue>
    </source>
</reference>
<keyword evidence="17" id="KW-1185">Reference proteome</keyword>
<dbReference type="InterPro" id="IPR001584">
    <property type="entry name" value="Integrase_cat-core"/>
</dbReference>
<keyword evidence="9" id="KW-0511">Multifunctional enzyme</keyword>
<evidence type="ECO:0000256" key="5">
    <source>
        <dbReference type="ARBA" id="ARBA00022722"/>
    </source>
</evidence>
<dbReference type="Gene3D" id="4.10.60.10">
    <property type="entry name" value="Zinc finger, CCHC-type"/>
    <property type="match status" value="1"/>
</dbReference>
<feature type="domain" description="CCHC-type" evidence="12">
    <location>
        <begin position="1190"/>
        <end position="1205"/>
    </location>
</feature>
<dbReference type="InterPro" id="IPR012337">
    <property type="entry name" value="RNaseH-like_sf"/>
</dbReference>
<evidence type="ECO:0000256" key="4">
    <source>
        <dbReference type="ARBA" id="ARBA00022695"/>
    </source>
</evidence>
<keyword evidence="10" id="KW-0862">Zinc</keyword>
<dbReference type="PANTHER" id="PTHR37984">
    <property type="entry name" value="PROTEIN CBG26694"/>
    <property type="match status" value="1"/>
</dbReference>
<evidence type="ECO:0000256" key="11">
    <source>
        <dbReference type="SAM" id="MobiDB-lite"/>
    </source>
</evidence>
<dbReference type="SUPFAM" id="SSF56672">
    <property type="entry name" value="DNA/RNA polymerases"/>
    <property type="match status" value="2"/>
</dbReference>
<keyword evidence="6" id="KW-0064">Aspartyl protease</keyword>
<feature type="domain" description="Integrase catalytic" evidence="15">
    <location>
        <begin position="590"/>
        <end position="748"/>
    </location>
</feature>
<dbReference type="SUPFAM" id="SSF57756">
    <property type="entry name" value="Retrovirus zinc finger-like domains"/>
    <property type="match status" value="1"/>
</dbReference>
<keyword evidence="2" id="KW-0645">Protease</keyword>
<organism evidence="16 17">
    <name type="scientific">Cordylochernes scorpioides</name>
    <dbReference type="NCBI Taxonomy" id="51811"/>
    <lineage>
        <taxon>Eukaryota</taxon>
        <taxon>Metazoa</taxon>
        <taxon>Ecdysozoa</taxon>
        <taxon>Arthropoda</taxon>
        <taxon>Chelicerata</taxon>
        <taxon>Arachnida</taxon>
        <taxon>Pseudoscorpiones</taxon>
        <taxon>Cheliferoidea</taxon>
        <taxon>Chernetidae</taxon>
        <taxon>Cordylochernes</taxon>
    </lineage>
</organism>
<evidence type="ECO:0000256" key="10">
    <source>
        <dbReference type="PROSITE-ProRule" id="PRU00047"/>
    </source>
</evidence>
<dbReference type="Pfam" id="PF00078">
    <property type="entry name" value="RVT_1"/>
    <property type="match status" value="2"/>
</dbReference>
<feature type="domain" description="Reverse transcriptase" evidence="14">
    <location>
        <begin position="110"/>
        <end position="289"/>
    </location>
</feature>
<dbReference type="Pfam" id="PF17919">
    <property type="entry name" value="RT_RNaseH_2"/>
    <property type="match status" value="1"/>
</dbReference>
<protein>
    <recommendedName>
        <fullName evidence="1">RNA-directed DNA polymerase</fullName>
        <ecNumber evidence="1">2.7.7.49</ecNumber>
    </recommendedName>
</protein>
<evidence type="ECO:0000256" key="8">
    <source>
        <dbReference type="ARBA" id="ARBA00023125"/>
    </source>
</evidence>
<keyword evidence="10" id="KW-0479">Metal-binding</keyword>
<evidence type="ECO:0000259" key="15">
    <source>
        <dbReference type="PROSITE" id="PS50994"/>
    </source>
</evidence>
<dbReference type="InterPro" id="IPR043502">
    <property type="entry name" value="DNA/RNA_pol_sf"/>
</dbReference>
<dbReference type="Pfam" id="PF17921">
    <property type="entry name" value="Integrase_H2C2"/>
    <property type="match status" value="1"/>
</dbReference>
<evidence type="ECO:0000256" key="6">
    <source>
        <dbReference type="ARBA" id="ARBA00022750"/>
    </source>
</evidence>
<dbReference type="InterPro" id="IPR036397">
    <property type="entry name" value="RNaseH_sf"/>
</dbReference>
<dbReference type="InterPro" id="IPR001878">
    <property type="entry name" value="Znf_CCHC"/>
</dbReference>
<dbReference type="Gene3D" id="1.10.340.70">
    <property type="match status" value="1"/>
</dbReference>
<evidence type="ECO:0000259" key="12">
    <source>
        <dbReference type="PROSITE" id="PS50158"/>
    </source>
</evidence>
<dbReference type="Gene3D" id="3.30.70.270">
    <property type="match status" value="3"/>
</dbReference>
<evidence type="ECO:0000259" key="14">
    <source>
        <dbReference type="PROSITE" id="PS50878"/>
    </source>
</evidence>
<dbReference type="PROSITE" id="PS50994">
    <property type="entry name" value="INTEGRASE"/>
    <property type="match status" value="1"/>
</dbReference>
<dbReference type="InterPro" id="IPR041577">
    <property type="entry name" value="RT_RNaseH_2"/>
</dbReference>
<dbReference type="CDD" id="cd01647">
    <property type="entry name" value="RT_LTR"/>
    <property type="match status" value="2"/>
</dbReference>
<dbReference type="Gene3D" id="2.40.70.10">
    <property type="entry name" value="Acid Proteases"/>
    <property type="match status" value="1"/>
</dbReference>
<dbReference type="PANTHER" id="PTHR37984:SF5">
    <property type="entry name" value="PROTEIN NYNRIN-LIKE"/>
    <property type="match status" value="1"/>
</dbReference>
<dbReference type="InterPro" id="IPR050951">
    <property type="entry name" value="Retrovirus_Pol_polyprotein"/>
</dbReference>
<evidence type="ECO:0000259" key="13">
    <source>
        <dbReference type="PROSITE" id="PS50191"/>
    </source>
</evidence>
<dbReference type="CDD" id="cd09274">
    <property type="entry name" value="RNase_HI_RT_Ty3"/>
    <property type="match status" value="1"/>
</dbReference>
<keyword evidence="7" id="KW-0378">Hydrolase</keyword>
<evidence type="ECO:0000313" key="16">
    <source>
        <dbReference type="EMBL" id="UYV61890.1"/>
    </source>
</evidence>
<dbReference type="InterPro" id="IPR041588">
    <property type="entry name" value="Integrase_H2C2"/>
</dbReference>
<evidence type="ECO:0000256" key="9">
    <source>
        <dbReference type="ARBA" id="ARBA00023268"/>
    </source>
</evidence>
<dbReference type="Pfam" id="PF13650">
    <property type="entry name" value="Asp_protease_2"/>
    <property type="match status" value="1"/>
</dbReference>
<dbReference type="InterPro" id="IPR000477">
    <property type="entry name" value="RT_dom"/>
</dbReference>